<proteinExistence type="predicted"/>
<reference evidence="2" key="1">
    <citation type="journal article" date="2019" name="Int. J. Syst. Evol. Microbiol.">
        <title>The Global Catalogue of Microorganisms (GCM) 10K type strain sequencing project: providing services to taxonomists for standard genome sequencing and annotation.</title>
        <authorList>
            <consortium name="The Broad Institute Genomics Platform"/>
            <consortium name="The Broad Institute Genome Sequencing Center for Infectious Disease"/>
            <person name="Wu L."/>
            <person name="Ma J."/>
        </authorList>
    </citation>
    <scope>NUCLEOTIDE SEQUENCE [LARGE SCALE GENOMIC DNA]</scope>
    <source>
        <strain evidence="2">CCUG 56029</strain>
    </source>
</reference>
<evidence type="ECO:0000313" key="2">
    <source>
        <dbReference type="Proteomes" id="UP001597213"/>
    </source>
</evidence>
<dbReference type="EMBL" id="JBHUEN010000043">
    <property type="protein sequence ID" value="MFD1883205.1"/>
    <property type="molecule type" value="Genomic_DNA"/>
</dbReference>
<sequence length="270" mass="29533">MPIGVCRVLRIEVLDDGDDWGSADMQFWLTINDSTTFLGRFPGVEDPKTIQLNRDVSFRLATLLNITFRAVDEEPEFWGTTDQIAQHTFTLNTSVFPLPRNGASVKAADDGVAARLVFDLFAQNALTDRFGDNRRMKCLGRIPGPRWLDGNTVEGSVALVENLAGHSGTGWRVHDMGNDSVAFECQGHLAGPRWLDGNTVNGTVRLAPVTGAPFTGTRWRAHVPDMGDGVYLECLGNVEGPRWLDGNTTNGAVTLAPQMGESFSGTLWRI</sequence>
<evidence type="ECO:0000313" key="1">
    <source>
        <dbReference type="EMBL" id="MFD1883205.1"/>
    </source>
</evidence>
<dbReference type="RefSeq" id="WP_379144338.1">
    <property type="nucleotide sequence ID" value="NZ_JBHUEN010000043.1"/>
</dbReference>
<gene>
    <name evidence="1" type="ORF">ACFSCT_15910</name>
</gene>
<accession>A0ABW4RB15</accession>
<comment type="caution">
    <text evidence="1">The sequence shown here is derived from an EMBL/GenBank/DDBJ whole genome shotgun (WGS) entry which is preliminary data.</text>
</comment>
<dbReference type="Proteomes" id="UP001597213">
    <property type="component" value="Unassembled WGS sequence"/>
</dbReference>
<organism evidence="1 2">
    <name type="scientific">Paracoccus pacificus</name>
    <dbReference type="NCBI Taxonomy" id="1463598"/>
    <lineage>
        <taxon>Bacteria</taxon>
        <taxon>Pseudomonadati</taxon>
        <taxon>Pseudomonadota</taxon>
        <taxon>Alphaproteobacteria</taxon>
        <taxon>Rhodobacterales</taxon>
        <taxon>Paracoccaceae</taxon>
        <taxon>Paracoccus</taxon>
    </lineage>
</organism>
<name>A0ABW4RB15_9RHOB</name>
<keyword evidence="2" id="KW-1185">Reference proteome</keyword>
<protein>
    <submittedName>
        <fullName evidence="1">Uncharacterized protein</fullName>
    </submittedName>
</protein>